<dbReference type="EMBL" id="AKHW03003826">
    <property type="protein sequence ID" value="KYO32969.1"/>
    <property type="molecule type" value="Genomic_DNA"/>
</dbReference>
<organism evidence="2 3">
    <name type="scientific">Alligator mississippiensis</name>
    <name type="common">American alligator</name>
    <dbReference type="NCBI Taxonomy" id="8496"/>
    <lineage>
        <taxon>Eukaryota</taxon>
        <taxon>Metazoa</taxon>
        <taxon>Chordata</taxon>
        <taxon>Craniata</taxon>
        <taxon>Vertebrata</taxon>
        <taxon>Euteleostomi</taxon>
        <taxon>Archelosauria</taxon>
        <taxon>Archosauria</taxon>
        <taxon>Crocodylia</taxon>
        <taxon>Alligatoridae</taxon>
        <taxon>Alligatorinae</taxon>
        <taxon>Alligator</taxon>
    </lineage>
</organism>
<dbReference type="InterPro" id="IPR027267">
    <property type="entry name" value="AH/BAR_dom_sf"/>
</dbReference>
<feature type="domain" description="BAR" evidence="1">
    <location>
        <begin position="31"/>
        <end position="161"/>
    </location>
</feature>
<gene>
    <name evidence="2" type="primary">ASAP1</name>
    <name evidence="2" type="ORF">Y1Q_0011291</name>
</gene>
<dbReference type="PANTHER" id="PTHR45854:SF4">
    <property type="entry name" value="ARF-GAP WITH SH3 DOMAIN, ANK REPEAT AND PH DOMAIN-CONTAINING PROTEIN 2"/>
    <property type="match status" value="1"/>
</dbReference>
<dbReference type="AlphaFoldDB" id="A0A151N8Q0"/>
<dbReference type="SUPFAM" id="SSF103657">
    <property type="entry name" value="BAR/IMD domain-like"/>
    <property type="match status" value="1"/>
</dbReference>
<name>A0A151N8Q0_ALLMI</name>
<dbReference type="GO" id="GO:0005096">
    <property type="term" value="F:GTPase activator activity"/>
    <property type="evidence" value="ECO:0007669"/>
    <property type="project" value="InterPro"/>
</dbReference>
<dbReference type="Proteomes" id="UP000050525">
    <property type="component" value="Unassembled WGS sequence"/>
</dbReference>
<sequence>MPDQISVAEFVTETNEDYKAPTASNFTTRLPQCRNTVAAIEEALDVDRTVLYKMKKSVKAINVSGLAHVENEEQYTQALEKFGGNCVCRDDPDLGTAFLKFSVFTKELTALFKNLIQNMNNIITFPLDSLLKGDLKGVKGDLKKPFDKAWKDYETKVVHPSRESFETLRDITSIMLYRGLSQP</sequence>
<evidence type="ECO:0000313" key="2">
    <source>
        <dbReference type="EMBL" id="KYO32969.1"/>
    </source>
</evidence>
<dbReference type="PANTHER" id="PTHR45854">
    <property type="entry name" value="ASAP FAMILY MEMBER"/>
    <property type="match status" value="1"/>
</dbReference>
<dbReference type="InterPro" id="IPR043593">
    <property type="entry name" value="ASAP"/>
</dbReference>
<dbReference type="Pfam" id="PF16746">
    <property type="entry name" value="BAR_3"/>
    <property type="match status" value="1"/>
</dbReference>
<evidence type="ECO:0000313" key="3">
    <source>
        <dbReference type="Proteomes" id="UP000050525"/>
    </source>
</evidence>
<protein>
    <submittedName>
        <fullName evidence="2">Arf-GAP with SH3 domain, ANK repeat and PH domain-containing protein 1 isoform C</fullName>
    </submittedName>
</protein>
<accession>A0A151N8Q0</accession>
<dbReference type="Gene3D" id="1.20.1270.60">
    <property type="entry name" value="Arfaptin homology (AH) domain/BAR domain"/>
    <property type="match status" value="1"/>
</dbReference>
<proteinExistence type="predicted"/>
<evidence type="ECO:0000259" key="1">
    <source>
        <dbReference type="Pfam" id="PF16746"/>
    </source>
</evidence>
<comment type="caution">
    <text evidence="2">The sequence shown here is derived from an EMBL/GenBank/DDBJ whole genome shotgun (WGS) entry which is preliminary data.</text>
</comment>
<reference evidence="2 3" key="1">
    <citation type="journal article" date="2012" name="Genome Biol.">
        <title>Sequencing three crocodilian genomes to illuminate the evolution of archosaurs and amniotes.</title>
        <authorList>
            <person name="St John J.A."/>
            <person name="Braun E.L."/>
            <person name="Isberg S.R."/>
            <person name="Miles L.G."/>
            <person name="Chong A.Y."/>
            <person name="Gongora J."/>
            <person name="Dalzell P."/>
            <person name="Moran C."/>
            <person name="Bed'hom B."/>
            <person name="Abzhanov A."/>
            <person name="Burgess S.C."/>
            <person name="Cooksey A.M."/>
            <person name="Castoe T.A."/>
            <person name="Crawford N.G."/>
            <person name="Densmore L.D."/>
            <person name="Drew J.C."/>
            <person name="Edwards S.V."/>
            <person name="Faircloth B.C."/>
            <person name="Fujita M.K."/>
            <person name="Greenwold M.J."/>
            <person name="Hoffmann F.G."/>
            <person name="Howard J.M."/>
            <person name="Iguchi T."/>
            <person name="Janes D.E."/>
            <person name="Khan S.Y."/>
            <person name="Kohno S."/>
            <person name="de Koning A.J."/>
            <person name="Lance S.L."/>
            <person name="McCarthy F.M."/>
            <person name="McCormack J.E."/>
            <person name="Merchant M.E."/>
            <person name="Peterson D.G."/>
            <person name="Pollock D.D."/>
            <person name="Pourmand N."/>
            <person name="Raney B.J."/>
            <person name="Roessler K.A."/>
            <person name="Sanford J.R."/>
            <person name="Sawyer R.H."/>
            <person name="Schmidt C.J."/>
            <person name="Triplett E.W."/>
            <person name="Tuberville T.D."/>
            <person name="Venegas-Anaya M."/>
            <person name="Howard J.T."/>
            <person name="Jarvis E.D."/>
            <person name="Guillette L.J.Jr."/>
            <person name="Glenn T.C."/>
            <person name="Green R.E."/>
            <person name="Ray D.A."/>
        </authorList>
    </citation>
    <scope>NUCLEOTIDE SEQUENCE [LARGE SCALE GENOMIC DNA]</scope>
    <source>
        <strain evidence="2">KSC_2009_1</strain>
    </source>
</reference>
<dbReference type="InterPro" id="IPR004148">
    <property type="entry name" value="BAR_dom"/>
</dbReference>
<dbReference type="GO" id="GO:0005737">
    <property type="term" value="C:cytoplasm"/>
    <property type="evidence" value="ECO:0007669"/>
    <property type="project" value="InterPro"/>
</dbReference>
<keyword evidence="3" id="KW-1185">Reference proteome</keyword>